<keyword evidence="7" id="KW-0472">Membrane</keyword>
<keyword evidence="11" id="KW-1185">Reference proteome</keyword>
<feature type="domain" description="Methyl-accepting transducer" evidence="8">
    <location>
        <begin position="270"/>
        <end position="499"/>
    </location>
</feature>
<evidence type="ECO:0000259" key="8">
    <source>
        <dbReference type="PROSITE" id="PS50111"/>
    </source>
</evidence>
<dbReference type="Gene3D" id="6.10.340.10">
    <property type="match status" value="1"/>
</dbReference>
<keyword evidence="4" id="KW-0807">Transducer</keyword>
<organism evidence="10 11">
    <name type="scientific">Janthinobacterium violaceinigrum</name>
    <dbReference type="NCBI Taxonomy" id="2654252"/>
    <lineage>
        <taxon>Bacteria</taxon>
        <taxon>Pseudomonadati</taxon>
        <taxon>Pseudomonadota</taxon>
        <taxon>Betaproteobacteria</taxon>
        <taxon>Burkholderiales</taxon>
        <taxon>Oxalobacteraceae</taxon>
        <taxon>Janthinobacterium</taxon>
    </lineage>
</organism>
<dbReference type="Proteomes" id="UP000468717">
    <property type="component" value="Unassembled WGS sequence"/>
</dbReference>
<dbReference type="CDD" id="cd11386">
    <property type="entry name" value="MCP_signal"/>
    <property type="match status" value="1"/>
</dbReference>
<dbReference type="GO" id="GO:0005886">
    <property type="term" value="C:plasma membrane"/>
    <property type="evidence" value="ECO:0007669"/>
    <property type="project" value="TreeGrafter"/>
</dbReference>
<dbReference type="PANTHER" id="PTHR43531:SF14">
    <property type="entry name" value="METHYL-ACCEPTING CHEMOTAXIS PROTEIN I-RELATED"/>
    <property type="match status" value="1"/>
</dbReference>
<comment type="caution">
    <text evidence="10">The sequence shown here is derived from an EMBL/GenBank/DDBJ whole genome shotgun (WGS) entry which is preliminary data.</text>
</comment>
<keyword evidence="7" id="KW-1133">Transmembrane helix</keyword>
<name>A0A6I1I4Z9_9BURK</name>
<accession>A0A6I1I4Z9</accession>
<dbReference type="Gene3D" id="1.10.287.950">
    <property type="entry name" value="Methyl-accepting chemotaxis protein"/>
    <property type="match status" value="1"/>
</dbReference>
<reference evidence="10 11" key="1">
    <citation type="submission" date="2019-10" db="EMBL/GenBank/DDBJ databases">
        <title>Three novel species isolated from a subtropical stream in China.</title>
        <authorList>
            <person name="Lu H."/>
        </authorList>
    </citation>
    <scope>NUCLEOTIDE SEQUENCE [LARGE SCALE GENOMIC DNA]</scope>
    <source>
        <strain evidence="10 11">FT13W</strain>
    </source>
</reference>
<comment type="subcellular location">
    <subcellularLocation>
        <location evidence="1">Membrane</location>
    </subcellularLocation>
</comment>
<dbReference type="SMART" id="SM00283">
    <property type="entry name" value="MA"/>
    <property type="match status" value="1"/>
</dbReference>
<evidence type="ECO:0000256" key="1">
    <source>
        <dbReference type="ARBA" id="ARBA00004370"/>
    </source>
</evidence>
<keyword evidence="7" id="KW-0812">Transmembrane</keyword>
<dbReference type="InterPro" id="IPR003660">
    <property type="entry name" value="HAMP_dom"/>
</dbReference>
<feature type="transmembrane region" description="Helical" evidence="7">
    <location>
        <begin position="193"/>
        <end position="212"/>
    </location>
</feature>
<dbReference type="SMART" id="SM00304">
    <property type="entry name" value="HAMP"/>
    <property type="match status" value="1"/>
</dbReference>
<dbReference type="GO" id="GO:0006935">
    <property type="term" value="P:chemotaxis"/>
    <property type="evidence" value="ECO:0007669"/>
    <property type="project" value="InterPro"/>
</dbReference>
<keyword evidence="5" id="KW-0175">Coiled coil</keyword>
<dbReference type="GO" id="GO:0004888">
    <property type="term" value="F:transmembrane signaling receptor activity"/>
    <property type="evidence" value="ECO:0007669"/>
    <property type="project" value="InterPro"/>
</dbReference>
<dbReference type="InterPro" id="IPR004089">
    <property type="entry name" value="MCPsignal_dom"/>
</dbReference>
<dbReference type="PRINTS" id="PR00260">
    <property type="entry name" value="CHEMTRNSDUCR"/>
</dbReference>
<feature type="domain" description="HAMP" evidence="9">
    <location>
        <begin position="213"/>
        <end position="265"/>
    </location>
</feature>
<dbReference type="PANTHER" id="PTHR43531">
    <property type="entry name" value="PROTEIN ICFG"/>
    <property type="match status" value="1"/>
</dbReference>
<dbReference type="InterPro" id="IPR024478">
    <property type="entry name" value="HlyB_4HB_MCP"/>
</dbReference>
<evidence type="ECO:0000259" key="9">
    <source>
        <dbReference type="PROSITE" id="PS50885"/>
    </source>
</evidence>
<dbReference type="FunFam" id="1.10.287.950:FF:000001">
    <property type="entry name" value="Methyl-accepting chemotaxis sensory transducer"/>
    <property type="match status" value="1"/>
</dbReference>
<feature type="region of interest" description="Disordered" evidence="6">
    <location>
        <begin position="537"/>
        <end position="560"/>
    </location>
</feature>
<dbReference type="SUPFAM" id="SSF58104">
    <property type="entry name" value="Methyl-accepting chemotaxis protein (MCP) signaling domain"/>
    <property type="match status" value="1"/>
</dbReference>
<dbReference type="CDD" id="cd19411">
    <property type="entry name" value="MCP2201-like_sensor"/>
    <property type="match status" value="1"/>
</dbReference>
<dbReference type="InterPro" id="IPR047347">
    <property type="entry name" value="YvaQ-like_sensor"/>
</dbReference>
<feature type="coiled-coil region" evidence="5">
    <location>
        <begin position="470"/>
        <end position="508"/>
    </location>
</feature>
<dbReference type="Pfam" id="PF00015">
    <property type="entry name" value="MCPsignal"/>
    <property type="match status" value="1"/>
</dbReference>
<dbReference type="InterPro" id="IPR051310">
    <property type="entry name" value="MCP_chemotaxis"/>
</dbReference>
<dbReference type="InterPro" id="IPR004090">
    <property type="entry name" value="Chemotax_Me-accpt_rcpt"/>
</dbReference>
<dbReference type="GO" id="GO:0007165">
    <property type="term" value="P:signal transduction"/>
    <property type="evidence" value="ECO:0007669"/>
    <property type="project" value="UniProtKB-KW"/>
</dbReference>
<gene>
    <name evidence="10" type="ORF">GCN75_04545</name>
</gene>
<dbReference type="AlphaFoldDB" id="A0A6I1I4Z9"/>
<evidence type="ECO:0000256" key="5">
    <source>
        <dbReference type="SAM" id="Coils"/>
    </source>
</evidence>
<dbReference type="RefSeq" id="WP_152281563.1">
    <property type="nucleotide sequence ID" value="NZ_WFLI01000004.1"/>
</dbReference>
<dbReference type="CDD" id="cd06225">
    <property type="entry name" value="HAMP"/>
    <property type="match status" value="1"/>
</dbReference>
<proteinExistence type="inferred from homology"/>
<evidence type="ECO:0000256" key="6">
    <source>
        <dbReference type="SAM" id="MobiDB-lite"/>
    </source>
</evidence>
<dbReference type="EMBL" id="WFLI01000004">
    <property type="protein sequence ID" value="KAB8065992.1"/>
    <property type="molecule type" value="Genomic_DNA"/>
</dbReference>
<evidence type="ECO:0000256" key="3">
    <source>
        <dbReference type="ARBA" id="ARBA00029447"/>
    </source>
</evidence>
<dbReference type="PROSITE" id="PS50885">
    <property type="entry name" value="HAMP"/>
    <property type="match status" value="1"/>
</dbReference>
<evidence type="ECO:0000256" key="7">
    <source>
        <dbReference type="SAM" id="Phobius"/>
    </source>
</evidence>
<comment type="similarity">
    <text evidence="3">Belongs to the methyl-accepting chemotaxis (MCP) protein family.</text>
</comment>
<sequence>MKWFFDLKIATKLILSFGAVLLLTAALGVSAIFSMARINTASTDLSANWMPSVLAAMSMRSDVSDFRRWELAHMLAAQDADMAQNETRMTETQSKLKTDGDNYRALISEPGEKEVFERFLALNDEFMRLHATMLSLSREMKKEEARALAVGPSAKVMADMMVTLDKLVSINTEGGARSSASADATYAASRASLIGLLVGIVVIGMLLALWVARSVARPLIEAVGVARQVAAGDLTAHIVVQSQDETGQLMQALKDMNASLQNLVGQVRSGTDTIATASSQIAAGNQDLSSRTEEQASSLEETASSMEELTSTVKQNADNARQANTMALTSSSIAIEGGKVVSEVVGTMASINASSRKIVDIIAVIDGIAFQTNILALNAAVEAARAGEQGRGFAVVATEVRNLAQRSAAAAKDIKVLIGDSVEKVEAGSALVDQAGRTMDDIVASITRVTDIMSEITAASSEQSAGIEQVNQAIAQMDQVTQQNAALVEEAAAAAESMQEQAASLSAVVSIFKLNAASAAASVPRAPAKAVKAPAAVAPAPRQLAATPRSTAPVDEWESF</sequence>
<evidence type="ECO:0000313" key="11">
    <source>
        <dbReference type="Proteomes" id="UP000468717"/>
    </source>
</evidence>
<dbReference type="PROSITE" id="PS50111">
    <property type="entry name" value="CHEMOTAXIS_TRANSDUC_2"/>
    <property type="match status" value="1"/>
</dbReference>
<evidence type="ECO:0000256" key="2">
    <source>
        <dbReference type="ARBA" id="ARBA00022481"/>
    </source>
</evidence>
<dbReference type="Pfam" id="PF12729">
    <property type="entry name" value="4HB_MCP_1"/>
    <property type="match status" value="1"/>
</dbReference>
<evidence type="ECO:0000256" key="4">
    <source>
        <dbReference type="PROSITE-ProRule" id="PRU00284"/>
    </source>
</evidence>
<keyword evidence="2" id="KW-0488">Methylation</keyword>
<protein>
    <submittedName>
        <fullName evidence="10">HAMP domain-containing protein</fullName>
    </submittedName>
</protein>
<evidence type="ECO:0000313" key="10">
    <source>
        <dbReference type="EMBL" id="KAB8065992.1"/>
    </source>
</evidence>
<dbReference type="Pfam" id="PF00672">
    <property type="entry name" value="HAMP"/>
    <property type="match status" value="1"/>
</dbReference>